<name>A0A2P2N9K4_RHIMU</name>
<dbReference type="EMBL" id="GGEC01058681">
    <property type="protein sequence ID" value="MBX39165.1"/>
    <property type="molecule type" value="Transcribed_RNA"/>
</dbReference>
<evidence type="ECO:0000313" key="2">
    <source>
        <dbReference type="EMBL" id="MBX39165.1"/>
    </source>
</evidence>
<evidence type="ECO:0000256" key="1">
    <source>
        <dbReference type="SAM" id="Phobius"/>
    </source>
</evidence>
<dbReference type="AlphaFoldDB" id="A0A2P2N9K4"/>
<reference evidence="2" key="1">
    <citation type="submission" date="2018-02" db="EMBL/GenBank/DDBJ databases">
        <title>Rhizophora mucronata_Transcriptome.</title>
        <authorList>
            <person name="Meera S.P."/>
            <person name="Sreeshan A."/>
            <person name="Augustine A."/>
        </authorList>
    </citation>
    <scope>NUCLEOTIDE SEQUENCE</scope>
    <source>
        <tissue evidence="2">Leaf</tissue>
    </source>
</reference>
<organism evidence="2">
    <name type="scientific">Rhizophora mucronata</name>
    <name type="common">Asiatic mangrove</name>
    <dbReference type="NCBI Taxonomy" id="61149"/>
    <lineage>
        <taxon>Eukaryota</taxon>
        <taxon>Viridiplantae</taxon>
        <taxon>Streptophyta</taxon>
        <taxon>Embryophyta</taxon>
        <taxon>Tracheophyta</taxon>
        <taxon>Spermatophyta</taxon>
        <taxon>Magnoliopsida</taxon>
        <taxon>eudicotyledons</taxon>
        <taxon>Gunneridae</taxon>
        <taxon>Pentapetalae</taxon>
        <taxon>rosids</taxon>
        <taxon>fabids</taxon>
        <taxon>Malpighiales</taxon>
        <taxon>Rhizophoraceae</taxon>
        <taxon>Rhizophora</taxon>
    </lineage>
</organism>
<accession>A0A2P2N9K4</accession>
<protein>
    <submittedName>
        <fullName evidence="2">Uncharacterized protein</fullName>
    </submittedName>
</protein>
<keyword evidence="1" id="KW-0472">Membrane</keyword>
<feature type="transmembrane region" description="Helical" evidence="1">
    <location>
        <begin position="15"/>
        <end position="34"/>
    </location>
</feature>
<keyword evidence="1" id="KW-0812">Transmembrane</keyword>
<proteinExistence type="predicted"/>
<keyword evidence="1" id="KW-1133">Transmembrane helix</keyword>
<sequence>MVGLPLAMNAHVQNFLHVFMVLLRPVNLVVINFWPCKILWMPAYFVLQLGKNKAQVHFLIHKSHSHSYNKECNHFSLTTNLQQNHYDPFGNGIIII</sequence>